<evidence type="ECO:0000256" key="5">
    <source>
        <dbReference type="ARBA" id="ARBA00022679"/>
    </source>
</evidence>
<feature type="binding site" evidence="7">
    <location>
        <position position="95"/>
    </location>
    <ligand>
        <name>S-adenosyl-L-methionine</name>
        <dbReference type="ChEBI" id="CHEBI:59789"/>
    </ligand>
</feature>
<dbReference type="Proteomes" id="UP000186878">
    <property type="component" value="Unassembled WGS sequence"/>
</dbReference>
<dbReference type="STRING" id="404433.BTW07_12875"/>
<comment type="subcellular location">
    <subcellularLocation>
        <location evidence="7">Cytoplasm</location>
    </subcellularLocation>
</comment>
<dbReference type="PIRSF" id="PIRSF004486">
    <property type="entry name" value="MraW"/>
    <property type="match status" value="1"/>
</dbReference>
<keyword evidence="5 7" id="KW-0808">Transferase</keyword>
<keyword evidence="3 7" id="KW-0698">rRNA processing</keyword>
<keyword evidence="6 7" id="KW-0949">S-adenosyl-L-methionine</keyword>
<name>A0A1Q8SQS4_9GAMM</name>
<organism evidence="8 9">
    <name type="scientific">Salinicola socius</name>
    <dbReference type="NCBI Taxonomy" id="404433"/>
    <lineage>
        <taxon>Bacteria</taxon>
        <taxon>Pseudomonadati</taxon>
        <taxon>Pseudomonadota</taxon>
        <taxon>Gammaproteobacteria</taxon>
        <taxon>Oceanospirillales</taxon>
        <taxon>Halomonadaceae</taxon>
        <taxon>Salinicola</taxon>
    </lineage>
</organism>
<feature type="binding site" evidence="7">
    <location>
        <position position="117"/>
    </location>
    <ligand>
        <name>S-adenosyl-L-methionine</name>
        <dbReference type="ChEBI" id="CHEBI:59789"/>
    </ligand>
</feature>
<comment type="caution">
    <text evidence="8">The sequence shown here is derived from an EMBL/GenBank/DDBJ whole genome shotgun (WGS) entry which is preliminary data.</text>
</comment>
<keyword evidence="4 7" id="KW-0489">Methyltransferase</keyword>
<gene>
    <name evidence="7" type="primary">rsmH</name>
    <name evidence="8" type="ORF">BTW07_12875</name>
</gene>
<dbReference type="HAMAP" id="MF_01007">
    <property type="entry name" value="16SrRNA_methyltr_H"/>
    <property type="match status" value="1"/>
</dbReference>
<comment type="similarity">
    <text evidence="1 7">Belongs to the methyltransferase superfamily. RsmH family.</text>
</comment>
<keyword evidence="2 7" id="KW-0963">Cytoplasm</keyword>
<comment type="function">
    <text evidence="7">Specifically methylates the N4 position of cytidine in position 1402 (C1402) of 16S rRNA.</text>
</comment>
<dbReference type="PANTHER" id="PTHR11265">
    <property type="entry name" value="S-ADENOSYL-METHYLTRANSFERASE MRAW"/>
    <property type="match status" value="1"/>
</dbReference>
<feature type="binding site" evidence="7">
    <location>
        <position position="71"/>
    </location>
    <ligand>
        <name>S-adenosyl-L-methionine</name>
        <dbReference type="ChEBI" id="CHEBI:59789"/>
    </ligand>
</feature>
<evidence type="ECO:0000256" key="2">
    <source>
        <dbReference type="ARBA" id="ARBA00022490"/>
    </source>
</evidence>
<evidence type="ECO:0000256" key="6">
    <source>
        <dbReference type="ARBA" id="ARBA00022691"/>
    </source>
</evidence>
<dbReference type="GO" id="GO:0070475">
    <property type="term" value="P:rRNA base methylation"/>
    <property type="evidence" value="ECO:0007669"/>
    <property type="project" value="UniProtKB-UniRule"/>
</dbReference>
<dbReference type="InterPro" id="IPR029063">
    <property type="entry name" value="SAM-dependent_MTases_sf"/>
</dbReference>
<dbReference type="SUPFAM" id="SSF53335">
    <property type="entry name" value="S-adenosyl-L-methionine-dependent methyltransferases"/>
    <property type="match status" value="1"/>
</dbReference>
<dbReference type="EC" id="2.1.1.199" evidence="7"/>
<sequence>MQHRDNASQASPGGAANGSDFRHTSVLLDGAVEALIQSPSGAYLDGTFGRGGHSRAILSRLDAQGRLIAIDRDPAALQVAAEIDDSRLTVCRGVFAELDRHAEACGVHGSLSGILLDVGVSSPQLDDPERGFSFLRDGPLDMRMDPTSGMGAAEWVARTDDQEMARVFKTYGEERFAKRIARAIVAARREAPIERTHRLAEIVKAAHPAWEKGKHPATRVFQAIRIHLNDELGQLERALAVGLDALETGGRLVVISFHSLEDRLVKRFIRDQSRGDTHLPRGMPIREDQLNKRLKPVGKAMRASESEVEANPRARSAVMRIAEKLGPVAETSK</sequence>
<evidence type="ECO:0000256" key="4">
    <source>
        <dbReference type="ARBA" id="ARBA00022603"/>
    </source>
</evidence>
<evidence type="ECO:0000256" key="3">
    <source>
        <dbReference type="ARBA" id="ARBA00022552"/>
    </source>
</evidence>
<accession>A0A1Q8SQS4</accession>
<evidence type="ECO:0000256" key="7">
    <source>
        <dbReference type="HAMAP-Rule" id="MF_01007"/>
    </source>
</evidence>
<dbReference type="InterPro" id="IPR002903">
    <property type="entry name" value="RsmH"/>
</dbReference>
<dbReference type="EMBL" id="MSDO01000019">
    <property type="protein sequence ID" value="OLO03776.1"/>
    <property type="molecule type" value="Genomic_DNA"/>
</dbReference>
<evidence type="ECO:0000256" key="1">
    <source>
        <dbReference type="ARBA" id="ARBA00010396"/>
    </source>
</evidence>
<reference evidence="8 9" key="1">
    <citation type="submission" date="2016-12" db="EMBL/GenBank/DDBJ databases">
        <title>Draft genome sequences of strains Salinicola socius SMB35, Salinicola sp. MH3R3-1 and Chromohalobacter sp. SMB17 from the Verkhnekamsk potash mining region of Russia.</title>
        <authorList>
            <person name="Mavrodi D.V."/>
            <person name="Olsson B.E."/>
            <person name="Korsakova E.S."/>
            <person name="Pyankova A."/>
            <person name="Mavrodi O.V."/>
            <person name="Plotnikova E.G."/>
        </authorList>
    </citation>
    <scope>NUCLEOTIDE SEQUENCE [LARGE SCALE GENOMIC DNA]</scope>
    <source>
        <strain evidence="8 9">SMB35</strain>
    </source>
</reference>
<dbReference type="NCBIfam" id="TIGR00006">
    <property type="entry name" value="16S rRNA (cytosine(1402)-N(4))-methyltransferase RsmH"/>
    <property type="match status" value="1"/>
</dbReference>
<dbReference type="GO" id="GO:0071424">
    <property type="term" value="F:rRNA (cytosine-N4-)-methyltransferase activity"/>
    <property type="evidence" value="ECO:0007669"/>
    <property type="project" value="UniProtKB-UniRule"/>
</dbReference>
<dbReference type="RefSeq" id="WP_075570574.1">
    <property type="nucleotide sequence ID" value="NZ_MSDO01000019.1"/>
</dbReference>
<dbReference type="Gene3D" id="3.40.50.150">
    <property type="entry name" value="Vaccinia Virus protein VP39"/>
    <property type="match status" value="1"/>
</dbReference>
<dbReference type="Gene3D" id="1.10.150.170">
    <property type="entry name" value="Putative methyltransferase TM0872, insert domain"/>
    <property type="match status" value="1"/>
</dbReference>
<keyword evidence="9" id="KW-1185">Reference proteome</keyword>
<dbReference type="AlphaFoldDB" id="A0A1Q8SQS4"/>
<dbReference type="OrthoDB" id="9806637at2"/>
<feature type="binding site" evidence="7">
    <location>
        <begin position="51"/>
        <end position="53"/>
    </location>
    <ligand>
        <name>S-adenosyl-L-methionine</name>
        <dbReference type="ChEBI" id="CHEBI:59789"/>
    </ligand>
</feature>
<protein>
    <recommendedName>
        <fullName evidence="7">Ribosomal RNA small subunit methyltransferase H</fullName>
        <ecNumber evidence="7">2.1.1.199</ecNumber>
    </recommendedName>
    <alternativeName>
        <fullName evidence="7">16S rRNA m(4)C1402 methyltransferase</fullName>
    </alternativeName>
    <alternativeName>
        <fullName evidence="7">rRNA (cytosine-N(4)-)-methyltransferase RsmH</fullName>
    </alternativeName>
</protein>
<dbReference type="FunFam" id="1.10.150.170:FF:000001">
    <property type="entry name" value="Ribosomal RNA small subunit methyltransferase H"/>
    <property type="match status" value="1"/>
</dbReference>
<dbReference type="SUPFAM" id="SSF81799">
    <property type="entry name" value="Putative methyltransferase TM0872, insert domain"/>
    <property type="match status" value="1"/>
</dbReference>
<proteinExistence type="inferred from homology"/>
<dbReference type="Pfam" id="PF01795">
    <property type="entry name" value="Methyltransf_5"/>
    <property type="match status" value="1"/>
</dbReference>
<evidence type="ECO:0000313" key="9">
    <source>
        <dbReference type="Proteomes" id="UP000186878"/>
    </source>
</evidence>
<dbReference type="InterPro" id="IPR023397">
    <property type="entry name" value="SAM-dep_MeTrfase_MraW_recog"/>
</dbReference>
<dbReference type="GO" id="GO:0005737">
    <property type="term" value="C:cytoplasm"/>
    <property type="evidence" value="ECO:0007669"/>
    <property type="project" value="UniProtKB-SubCell"/>
</dbReference>
<evidence type="ECO:0000313" key="8">
    <source>
        <dbReference type="EMBL" id="OLO03776.1"/>
    </source>
</evidence>
<feature type="binding site" evidence="7">
    <location>
        <position position="124"/>
    </location>
    <ligand>
        <name>S-adenosyl-L-methionine</name>
        <dbReference type="ChEBI" id="CHEBI:59789"/>
    </ligand>
</feature>
<comment type="catalytic activity">
    <reaction evidence="7">
        <text>cytidine(1402) in 16S rRNA + S-adenosyl-L-methionine = N(4)-methylcytidine(1402) in 16S rRNA + S-adenosyl-L-homocysteine + H(+)</text>
        <dbReference type="Rhea" id="RHEA:42928"/>
        <dbReference type="Rhea" id="RHEA-COMP:10286"/>
        <dbReference type="Rhea" id="RHEA-COMP:10287"/>
        <dbReference type="ChEBI" id="CHEBI:15378"/>
        <dbReference type="ChEBI" id="CHEBI:57856"/>
        <dbReference type="ChEBI" id="CHEBI:59789"/>
        <dbReference type="ChEBI" id="CHEBI:74506"/>
        <dbReference type="ChEBI" id="CHEBI:82748"/>
        <dbReference type="EC" id="2.1.1.199"/>
    </reaction>
</comment>
<dbReference type="PANTHER" id="PTHR11265:SF0">
    <property type="entry name" value="12S RRNA N4-METHYLCYTIDINE METHYLTRANSFERASE"/>
    <property type="match status" value="1"/>
</dbReference>